<evidence type="ECO:0000313" key="2">
    <source>
        <dbReference type="Proteomes" id="UP000270296"/>
    </source>
</evidence>
<sequence length="113" mass="13029">MEYHTKIRWQKQPENQMRNVTFDNEESKFANSIARRAAYSRVPPNAADINGLACRLEIRKALPGGRERYNWQLKRRKAALEKSLGNKEPSTRVRYVEERKAAAVAVVKAKVDS</sequence>
<name>A0A183IZL0_9BILA</name>
<dbReference type="AlphaFoldDB" id="A0A183IZL0"/>
<dbReference type="Proteomes" id="UP000270296">
    <property type="component" value="Unassembled WGS sequence"/>
</dbReference>
<reference evidence="3" key="1">
    <citation type="submission" date="2016-06" db="UniProtKB">
        <authorList>
            <consortium name="WormBaseParasite"/>
        </authorList>
    </citation>
    <scope>IDENTIFICATION</scope>
</reference>
<dbReference type="OrthoDB" id="6781167at2759"/>
<organism evidence="3">
    <name type="scientific">Soboliphyme baturini</name>
    <dbReference type="NCBI Taxonomy" id="241478"/>
    <lineage>
        <taxon>Eukaryota</taxon>
        <taxon>Metazoa</taxon>
        <taxon>Ecdysozoa</taxon>
        <taxon>Nematoda</taxon>
        <taxon>Enoplea</taxon>
        <taxon>Dorylaimia</taxon>
        <taxon>Dioctophymatida</taxon>
        <taxon>Dioctophymatoidea</taxon>
        <taxon>Soboliphymatidae</taxon>
        <taxon>Soboliphyme</taxon>
    </lineage>
</organism>
<reference evidence="1 2" key="2">
    <citation type="submission" date="2018-11" db="EMBL/GenBank/DDBJ databases">
        <authorList>
            <consortium name="Pathogen Informatics"/>
        </authorList>
    </citation>
    <scope>NUCLEOTIDE SEQUENCE [LARGE SCALE GENOMIC DNA]</scope>
</reference>
<proteinExistence type="predicted"/>
<evidence type="ECO:0000313" key="1">
    <source>
        <dbReference type="EMBL" id="VDP20913.1"/>
    </source>
</evidence>
<dbReference type="EMBL" id="UZAM01012260">
    <property type="protein sequence ID" value="VDP20913.1"/>
    <property type="molecule type" value="Genomic_DNA"/>
</dbReference>
<keyword evidence="2" id="KW-1185">Reference proteome</keyword>
<gene>
    <name evidence="1" type="ORF">SBAD_LOCUS9058</name>
</gene>
<accession>A0A183IZL0</accession>
<evidence type="ECO:0000313" key="3">
    <source>
        <dbReference type="WBParaSite" id="SBAD_0000938401-mRNA-1"/>
    </source>
</evidence>
<dbReference type="WBParaSite" id="SBAD_0000938401-mRNA-1">
    <property type="protein sequence ID" value="SBAD_0000938401-mRNA-1"/>
    <property type="gene ID" value="SBAD_0000938401"/>
</dbReference>
<protein>
    <submittedName>
        <fullName evidence="3">HYLS1_C domain-containing protein</fullName>
    </submittedName>
</protein>